<accession>A0ABZ2CM94</accession>
<dbReference type="Proteomes" id="UP001357223">
    <property type="component" value="Chromosome"/>
</dbReference>
<proteinExistence type="predicted"/>
<sequence>MNDLYNQIDTILTKPGGVTISESRESHFKRKPTLIYDALPGQEEINLQHLIEAVLRFI</sequence>
<dbReference type="EMBL" id="CP137640">
    <property type="protein sequence ID" value="WVX84143.1"/>
    <property type="molecule type" value="Genomic_DNA"/>
</dbReference>
<keyword evidence="2" id="KW-1185">Reference proteome</keyword>
<organism evidence="1 2">
    <name type="scientific">Niallia oryzisoli</name>
    <dbReference type="NCBI Taxonomy" id="1737571"/>
    <lineage>
        <taxon>Bacteria</taxon>
        <taxon>Bacillati</taxon>
        <taxon>Bacillota</taxon>
        <taxon>Bacilli</taxon>
        <taxon>Bacillales</taxon>
        <taxon>Bacillaceae</taxon>
        <taxon>Niallia</taxon>
    </lineage>
</organism>
<reference evidence="1 2" key="1">
    <citation type="submission" date="2023-10" db="EMBL/GenBank/DDBJ databases">
        <title>Niallia locisalis sp.nov. isolated from a salt pond sample.</title>
        <authorList>
            <person name="Li X.-J."/>
            <person name="Dong L."/>
        </authorList>
    </citation>
    <scope>NUCLEOTIDE SEQUENCE [LARGE SCALE GENOMIC DNA]</scope>
    <source>
        <strain evidence="1 2">DSM 29761</strain>
    </source>
</reference>
<protein>
    <submittedName>
        <fullName evidence="1">Uncharacterized protein</fullName>
    </submittedName>
</protein>
<evidence type="ECO:0000313" key="1">
    <source>
        <dbReference type="EMBL" id="WVX84143.1"/>
    </source>
</evidence>
<gene>
    <name evidence="1" type="ORF">R4Z09_14775</name>
</gene>
<evidence type="ECO:0000313" key="2">
    <source>
        <dbReference type="Proteomes" id="UP001357223"/>
    </source>
</evidence>
<name>A0ABZ2CM94_9BACI</name>